<evidence type="ECO:0000259" key="2">
    <source>
        <dbReference type="Pfam" id="PF07596"/>
    </source>
</evidence>
<feature type="compositionally biased region" description="Polar residues" evidence="1">
    <location>
        <begin position="135"/>
        <end position="152"/>
    </location>
</feature>
<sequence length="312" mass="34391">MRTLFFAGGPRRFKAGGFTLVELLVVIAIIGVLVALLLPAVQAAREASRRTQCANHLKQMGIATHNFHDTYHYLPGSRIWDHWATWAVQLMPFMEQQSLYEKWNIQEQYYNQPQVIRETNIKLLFCPTRRPPGKPSSSGDNPDNGMPNSTHNPGALSDYAGCSGDFGYSGWFDGINANGAIFTGEVLEQSGTTIKRWKGRVNFAKIEDGTSQTFLIGEKHIVLGKFTIGTGDGSIYNGDHEWGFARVTGPGYPLAPNPKYTTSSSLIFGSYHPAGCQFVLVDGSVRNIKLETSTTVLGRLAVRNDGEVIPDF</sequence>
<dbReference type="Pfam" id="PF07963">
    <property type="entry name" value="N_methyl"/>
    <property type="match status" value="1"/>
</dbReference>
<gene>
    <name evidence="3" type="ORF">ETAA8_23650</name>
</gene>
<protein>
    <recommendedName>
        <fullName evidence="2">DUF1559 domain-containing protein</fullName>
    </recommendedName>
</protein>
<dbReference type="RefSeq" id="WP_145088130.1">
    <property type="nucleotide sequence ID" value="NZ_CP036274.1"/>
</dbReference>
<feature type="domain" description="DUF1559" evidence="2">
    <location>
        <begin position="42"/>
        <end position="288"/>
    </location>
</feature>
<reference evidence="3 4" key="1">
    <citation type="submission" date="2019-02" db="EMBL/GenBank/DDBJ databases">
        <title>Deep-cultivation of Planctomycetes and their phenomic and genomic characterization uncovers novel biology.</title>
        <authorList>
            <person name="Wiegand S."/>
            <person name="Jogler M."/>
            <person name="Boedeker C."/>
            <person name="Pinto D."/>
            <person name="Vollmers J."/>
            <person name="Rivas-Marin E."/>
            <person name="Kohn T."/>
            <person name="Peeters S.H."/>
            <person name="Heuer A."/>
            <person name="Rast P."/>
            <person name="Oberbeckmann S."/>
            <person name="Bunk B."/>
            <person name="Jeske O."/>
            <person name="Meyerdierks A."/>
            <person name="Storesund J.E."/>
            <person name="Kallscheuer N."/>
            <person name="Luecker S."/>
            <person name="Lage O.M."/>
            <person name="Pohl T."/>
            <person name="Merkel B.J."/>
            <person name="Hornburger P."/>
            <person name="Mueller R.-W."/>
            <person name="Bruemmer F."/>
            <person name="Labrenz M."/>
            <person name="Spormann A.M."/>
            <person name="Op den Camp H."/>
            <person name="Overmann J."/>
            <person name="Amann R."/>
            <person name="Jetten M.S.M."/>
            <person name="Mascher T."/>
            <person name="Medema M.H."/>
            <person name="Devos D.P."/>
            <person name="Kaster A.-K."/>
            <person name="Ovreas L."/>
            <person name="Rohde M."/>
            <person name="Galperin M.Y."/>
            <person name="Jogler C."/>
        </authorList>
    </citation>
    <scope>NUCLEOTIDE SEQUENCE [LARGE SCALE GENOMIC DNA]</scope>
    <source>
        <strain evidence="3 4">ETA_A8</strain>
    </source>
</reference>
<dbReference type="SUPFAM" id="SSF54523">
    <property type="entry name" value="Pili subunits"/>
    <property type="match status" value="1"/>
</dbReference>
<dbReference type="NCBIfam" id="TIGR02532">
    <property type="entry name" value="IV_pilin_GFxxxE"/>
    <property type="match status" value="1"/>
</dbReference>
<dbReference type="OrthoDB" id="255848at2"/>
<name>A0A517YAM1_9BACT</name>
<dbReference type="InterPro" id="IPR011453">
    <property type="entry name" value="DUF1559"/>
</dbReference>
<dbReference type="Pfam" id="PF07596">
    <property type="entry name" value="SBP_bac_10"/>
    <property type="match status" value="1"/>
</dbReference>
<dbReference type="PROSITE" id="PS00409">
    <property type="entry name" value="PROKAR_NTER_METHYL"/>
    <property type="match status" value="1"/>
</dbReference>
<dbReference type="PANTHER" id="PTHR30093">
    <property type="entry name" value="GENERAL SECRETION PATHWAY PROTEIN G"/>
    <property type="match status" value="1"/>
</dbReference>
<dbReference type="Gene3D" id="3.30.700.10">
    <property type="entry name" value="Glycoprotein, Type 4 Pilin"/>
    <property type="match status" value="1"/>
</dbReference>
<organism evidence="3 4">
    <name type="scientific">Anatilimnocola aggregata</name>
    <dbReference type="NCBI Taxonomy" id="2528021"/>
    <lineage>
        <taxon>Bacteria</taxon>
        <taxon>Pseudomonadati</taxon>
        <taxon>Planctomycetota</taxon>
        <taxon>Planctomycetia</taxon>
        <taxon>Pirellulales</taxon>
        <taxon>Pirellulaceae</taxon>
        <taxon>Anatilimnocola</taxon>
    </lineage>
</organism>
<evidence type="ECO:0000313" key="3">
    <source>
        <dbReference type="EMBL" id="QDU27278.1"/>
    </source>
</evidence>
<evidence type="ECO:0000313" key="4">
    <source>
        <dbReference type="Proteomes" id="UP000315017"/>
    </source>
</evidence>
<evidence type="ECO:0000256" key="1">
    <source>
        <dbReference type="SAM" id="MobiDB-lite"/>
    </source>
</evidence>
<dbReference type="KEGG" id="aagg:ETAA8_23650"/>
<keyword evidence="4" id="KW-1185">Reference proteome</keyword>
<feature type="region of interest" description="Disordered" evidence="1">
    <location>
        <begin position="130"/>
        <end position="152"/>
    </location>
</feature>
<dbReference type="EMBL" id="CP036274">
    <property type="protein sequence ID" value="QDU27278.1"/>
    <property type="molecule type" value="Genomic_DNA"/>
</dbReference>
<dbReference type="Proteomes" id="UP000315017">
    <property type="component" value="Chromosome"/>
</dbReference>
<proteinExistence type="predicted"/>
<dbReference type="InterPro" id="IPR045584">
    <property type="entry name" value="Pilin-like"/>
</dbReference>
<accession>A0A517YAM1</accession>
<dbReference type="InterPro" id="IPR027558">
    <property type="entry name" value="Pre_pil_HX9DG_C"/>
</dbReference>
<dbReference type="NCBIfam" id="TIGR04294">
    <property type="entry name" value="pre_pil_HX9DG"/>
    <property type="match status" value="1"/>
</dbReference>
<dbReference type="InterPro" id="IPR012902">
    <property type="entry name" value="N_methyl_site"/>
</dbReference>
<dbReference type="AlphaFoldDB" id="A0A517YAM1"/>
<dbReference type="PANTHER" id="PTHR30093:SF2">
    <property type="entry name" value="TYPE II SECRETION SYSTEM PROTEIN H"/>
    <property type="match status" value="1"/>
</dbReference>